<feature type="compositionally biased region" description="Basic residues" evidence="1">
    <location>
        <begin position="55"/>
        <end position="66"/>
    </location>
</feature>
<evidence type="ECO:0000256" key="1">
    <source>
        <dbReference type="SAM" id="MobiDB-lite"/>
    </source>
</evidence>
<feature type="compositionally biased region" description="Acidic residues" evidence="1">
    <location>
        <begin position="36"/>
        <end position="48"/>
    </location>
</feature>
<dbReference type="EMBL" id="OU895878">
    <property type="protein sequence ID" value="CAG9805419.1"/>
    <property type="molecule type" value="Genomic_DNA"/>
</dbReference>
<dbReference type="OrthoDB" id="10645717at2759"/>
<feature type="compositionally biased region" description="Basic and acidic residues" evidence="1">
    <location>
        <begin position="67"/>
        <end position="77"/>
    </location>
</feature>
<reference evidence="2" key="1">
    <citation type="submission" date="2022-01" db="EMBL/GenBank/DDBJ databases">
        <authorList>
            <person name="King R."/>
        </authorList>
    </citation>
    <scope>NUCLEOTIDE SEQUENCE</scope>
</reference>
<dbReference type="AlphaFoldDB" id="A0A9N9RYC4"/>
<proteinExistence type="predicted"/>
<organism evidence="2 3">
    <name type="scientific">Chironomus riparius</name>
    <dbReference type="NCBI Taxonomy" id="315576"/>
    <lineage>
        <taxon>Eukaryota</taxon>
        <taxon>Metazoa</taxon>
        <taxon>Ecdysozoa</taxon>
        <taxon>Arthropoda</taxon>
        <taxon>Hexapoda</taxon>
        <taxon>Insecta</taxon>
        <taxon>Pterygota</taxon>
        <taxon>Neoptera</taxon>
        <taxon>Endopterygota</taxon>
        <taxon>Diptera</taxon>
        <taxon>Nematocera</taxon>
        <taxon>Chironomoidea</taxon>
        <taxon>Chironomidae</taxon>
        <taxon>Chironominae</taxon>
        <taxon>Chironomus</taxon>
    </lineage>
</organism>
<evidence type="ECO:0000313" key="2">
    <source>
        <dbReference type="EMBL" id="CAG9805419.1"/>
    </source>
</evidence>
<sequence length="160" mass="18920">MASIDLDHSYYDVQRPRRTCTQKEPEQKEKSQNSDSESDIDTPDDLHDEDFSLNKPRKSKKKKKKVPKEPKDKKVNRIEIPSYDSVMQAQKALEDRLAGKNNAKYVYDSDSSELDELWTKVSDDEEPKEQIVKELPHPEPTKKKRLVIRPWNPQWYQIQH</sequence>
<reference evidence="2" key="2">
    <citation type="submission" date="2022-10" db="EMBL/GenBank/DDBJ databases">
        <authorList>
            <consortium name="ENA_rothamsted_submissions"/>
            <consortium name="culmorum"/>
            <person name="King R."/>
        </authorList>
    </citation>
    <scope>NUCLEOTIDE SEQUENCE</scope>
</reference>
<gene>
    <name evidence="2" type="ORF">CHIRRI_LOCUS8291</name>
</gene>
<name>A0A9N9RYC4_9DIPT</name>
<protein>
    <submittedName>
        <fullName evidence="2">Uncharacterized protein</fullName>
    </submittedName>
</protein>
<feature type="region of interest" description="Disordered" evidence="1">
    <location>
        <begin position="1"/>
        <end position="79"/>
    </location>
</feature>
<feature type="compositionally biased region" description="Basic and acidic residues" evidence="1">
    <location>
        <begin position="21"/>
        <end position="32"/>
    </location>
</feature>
<accession>A0A9N9RYC4</accession>
<dbReference type="Proteomes" id="UP001153620">
    <property type="component" value="Chromosome 2"/>
</dbReference>
<evidence type="ECO:0000313" key="3">
    <source>
        <dbReference type="Proteomes" id="UP001153620"/>
    </source>
</evidence>
<feature type="compositionally biased region" description="Basic and acidic residues" evidence="1">
    <location>
        <begin position="1"/>
        <end position="10"/>
    </location>
</feature>
<keyword evidence="3" id="KW-1185">Reference proteome</keyword>